<gene>
    <name evidence="2" type="ORF">CC86DRAFT_335356</name>
</gene>
<accession>A0A6A6ZH96</accession>
<feature type="domain" description="Heterokaryon incompatibility" evidence="1">
    <location>
        <begin position="172"/>
        <end position="327"/>
    </location>
</feature>
<reference evidence="2" key="1">
    <citation type="journal article" date="2020" name="Stud. Mycol.">
        <title>101 Dothideomycetes genomes: a test case for predicting lifestyles and emergence of pathogens.</title>
        <authorList>
            <person name="Haridas S."/>
            <person name="Albert R."/>
            <person name="Binder M."/>
            <person name="Bloem J."/>
            <person name="Labutti K."/>
            <person name="Salamov A."/>
            <person name="Andreopoulos B."/>
            <person name="Baker S."/>
            <person name="Barry K."/>
            <person name="Bills G."/>
            <person name="Bluhm B."/>
            <person name="Cannon C."/>
            <person name="Castanera R."/>
            <person name="Culley D."/>
            <person name="Daum C."/>
            <person name="Ezra D."/>
            <person name="Gonzalez J."/>
            <person name="Henrissat B."/>
            <person name="Kuo A."/>
            <person name="Liang C."/>
            <person name="Lipzen A."/>
            <person name="Lutzoni F."/>
            <person name="Magnuson J."/>
            <person name="Mondo S."/>
            <person name="Nolan M."/>
            <person name="Ohm R."/>
            <person name="Pangilinan J."/>
            <person name="Park H.-J."/>
            <person name="Ramirez L."/>
            <person name="Alfaro M."/>
            <person name="Sun H."/>
            <person name="Tritt A."/>
            <person name="Yoshinaga Y."/>
            <person name="Zwiers L.-H."/>
            <person name="Turgeon B."/>
            <person name="Goodwin S."/>
            <person name="Spatafora J."/>
            <person name="Crous P."/>
            <person name="Grigoriev I."/>
        </authorList>
    </citation>
    <scope>NUCLEOTIDE SEQUENCE</scope>
    <source>
        <strain evidence="2">CBS 113818</strain>
    </source>
</reference>
<dbReference type="Proteomes" id="UP000799424">
    <property type="component" value="Unassembled WGS sequence"/>
</dbReference>
<dbReference type="PANTHER" id="PTHR33112:SF15">
    <property type="entry name" value="HETEROKARYON INCOMPATIBILITY DOMAIN-CONTAINING PROTEIN"/>
    <property type="match status" value="1"/>
</dbReference>
<keyword evidence="3" id="KW-1185">Reference proteome</keyword>
<evidence type="ECO:0000259" key="1">
    <source>
        <dbReference type="Pfam" id="PF06985"/>
    </source>
</evidence>
<dbReference type="Pfam" id="PF06985">
    <property type="entry name" value="HET"/>
    <property type="match status" value="1"/>
</dbReference>
<proteinExistence type="predicted"/>
<evidence type="ECO:0000313" key="2">
    <source>
        <dbReference type="EMBL" id="KAF2819635.1"/>
    </source>
</evidence>
<dbReference type="InterPro" id="IPR010730">
    <property type="entry name" value="HET"/>
</dbReference>
<dbReference type="PANTHER" id="PTHR33112">
    <property type="entry name" value="DOMAIN PROTEIN, PUTATIVE-RELATED"/>
    <property type="match status" value="1"/>
</dbReference>
<dbReference type="OrthoDB" id="5362512at2759"/>
<organism evidence="2 3">
    <name type="scientific">Ophiobolus disseminans</name>
    <dbReference type="NCBI Taxonomy" id="1469910"/>
    <lineage>
        <taxon>Eukaryota</taxon>
        <taxon>Fungi</taxon>
        <taxon>Dikarya</taxon>
        <taxon>Ascomycota</taxon>
        <taxon>Pezizomycotina</taxon>
        <taxon>Dothideomycetes</taxon>
        <taxon>Pleosporomycetidae</taxon>
        <taxon>Pleosporales</taxon>
        <taxon>Pleosporineae</taxon>
        <taxon>Phaeosphaeriaceae</taxon>
        <taxon>Ophiobolus</taxon>
    </lineage>
</organism>
<name>A0A6A6ZH96_9PLEO</name>
<evidence type="ECO:0000313" key="3">
    <source>
        <dbReference type="Proteomes" id="UP000799424"/>
    </source>
</evidence>
<sequence length="709" mass="80463">MGILCDVCRRYLTSDKLGLHPKEQSDRNQSLLVGSQKCPLRPLIGAKFHDLPFLPEFKSVVYLLRIHETSGNVFFDTGLKGLGYLWLRIPYDSDNTKNHPLSTFTTRRTVESNARACSVLKIIKTWLNDCDQHHGCLGTQKGNLPSRVLDLGSSGGKDIRLIDSTNTLAEKYIALSHCWGKGRPLILTTENYASFLEGISVANLPATFRDSIDICRRLGVRYLWIDSLCIIQNDAGDWAREAQSMGSVYHNAYLTISAARSASDSEEFLQRREALGEVTTVDMIDRQGATVQIAVGGWNKVQNEYQNGRSFVAYNEPISKRAWTTQERYLSGRKLFFCRDQVFWECQVDLRSEDGFKLPNIDYSMASLCQQSKTFYKWYRVICDYTQCELTFESDIFPALSGLVQRFAEGRGISAQASYCAGLWTEDIARGLSWSLRPRHTDPFSQVGPGGRPYRSSDCTSHAIRTIQYQAPTFSWASWRGAVYYWHSFRSKTSDENPKGTVWIWNEPSDYTYVKYIDHRIIPKPGGDAVNGPFQEGWLQLCGLLWPVTTVAQNTCLDGVSDEPFVFICTRSEQSVMVRGSFDDDKRNASSSSTVLYVLPLHATETTSRLVLNFLVLERDERTVGERPTFSRVGFGSSMVEPDLFEREQQLERRWAADASPSWSFEMYFALLFAYKYGESSDNKRARKASCRAIVEAMVNEDQIDIVLV</sequence>
<protein>
    <submittedName>
        <fullName evidence="2">HET-domain-containing protein</fullName>
    </submittedName>
</protein>
<dbReference type="AlphaFoldDB" id="A0A6A6ZH96"/>
<dbReference type="EMBL" id="MU006244">
    <property type="protein sequence ID" value="KAF2819635.1"/>
    <property type="molecule type" value="Genomic_DNA"/>
</dbReference>